<gene>
    <name evidence="1" type="ORF">Poly59_56870</name>
</gene>
<protein>
    <submittedName>
        <fullName evidence="1">Uncharacterized protein</fullName>
    </submittedName>
</protein>
<dbReference type="EMBL" id="SJPX01000006">
    <property type="protein sequence ID" value="TWU46714.1"/>
    <property type="molecule type" value="Genomic_DNA"/>
</dbReference>
<dbReference type="AlphaFoldDB" id="A0A5C6EE40"/>
<reference evidence="1 2" key="1">
    <citation type="submission" date="2019-02" db="EMBL/GenBank/DDBJ databases">
        <title>Deep-cultivation of Planctomycetes and their phenomic and genomic characterization uncovers novel biology.</title>
        <authorList>
            <person name="Wiegand S."/>
            <person name="Jogler M."/>
            <person name="Boedeker C."/>
            <person name="Pinto D."/>
            <person name="Vollmers J."/>
            <person name="Rivas-Marin E."/>
            <person name="Kohn T."/>
            <person name="Peeters S.H."/>
            <person name="Heuer A."/>
            <person name="Rast P."/>
            <person name="Oberbeckmann S."/>
            <person name="Bunk B."/>
            <person name="Jeske O."/>
            <person name="Meyerdierks A."/>
            <person name="Storesund J.E."/>
            <person name="Kallscheuer N."/>
            <person name="Luecker S."/>
            <person name="Lage O.M."/>
            <person name="Pohl T."/>
            <person name="Merkel B.J."/>
            <person name="Hornburger P."/>
            <person name="Mueller R.-W."/>
            <person name="Bruemmer F."/>
            <person name="Labrenz M."/>
            <person name="Spormann A.M."/>
            <person name="Op Den Camp H."/>
            <person name="Overmann J."/>
            <person name="Amann R."/>
            <person name="Jetten M.S.M."/>
            <person name="Mascher T."/>
            <person name="Medema M.H."/>
            <person name="Devos D.P."/>
            <person name="Kaster A.-K."/>
            <person name="Ovreas L."/>
            <person name="Rohde M."/>
            <person name="Galperin M.Y."/>
            <person name="Jogler C."/>
        </authorList>
    </citation>
    <scope>NUCLEOTIDE SEQUENCE [LARGE SCALE GENOMIC DNA]</scope>
    <source>
        <strain evidence="1 2">Poly59</strain>
    </source>
</reference>
<comment type="caution">
    <text evidence="1">The sequence shown here is derived from an EMBL/GenBank/DDBJ whole genome shotgun (WGS) entry which is preliminary data.</text>
</comment>
<evidence type="ECO:0000313" key="1">
    <source>
        <dbReference type="EMBL" id="TWU46714.1"/>
    </source>
</evidence>
<accession>A0A5C6EE40</accession>
<sequence>MNTHQPAARVLNAGCFRRIQSKSIDLVCNVATGVLVNLSSVLITPNHTKVSLEKTNSISLVRHWLFRIDRRLRRRKAPKRHRRFGTVCNRRVSGERKTADGRNSKFDGHKGKIASIFIDQSPCVSMDAAGDVSQIVSGVSRIGIGFGGISATMLGLLA</sequence>
<proteinExistence type="predicted"/>
<dbReference type="Proteomes" id="UP000317977">
    <property type="component" value="Unassembled WGS sequence"/>
</dbReference>
<evidence type="ECO:0000313" key="2">
    <source>
        <dbReference type="Proteomes" id="UP000317977"/>
    </source>
</evidence>
<organism evidence="1 2">
    <name type="scientific">Rubripirellula reticaptiva</name>
    <dbReference type="NCBI Taxonomy" id="2528013"/>
    <lineage>
        <taxon>Bacteria</taxon>
        <taxon>Pseudomonadati</taxon>
        <taxon>Planctomycetota</taxon>
        <taxon>Planctomycetia</taxon>
        <taxon>Pirellulales</taxon>
        <taxon>Pirellulaceae</taxon>
        <taxon>Rubripirellula</taxon>
    </lineage>
</organism>
<keyword evidence="2" id="KW-1185">Reference proteome</keyword>
<name>A0A5C6EE40_9BACT</name>